<dbReference type="PANTHER" id="PTHR12124:SF47">
    <property type="entry name" value="EXOSOME COMPONENT 10"/>
    <property type="match status" value="1"/>
</dbReference>
<feature type="region of interest" description="Disordered" evidence="6">
    <location>
        <begin position="119"/>
        <end position="172"/>
    </location>
</feature>
<dbReference type="GO" id="GO:0071036">
    <property type="term" value="P:nuclear polyadenylation-dependent snoRNA catabolic process"/>
    <property type="evidence" value="ECO:0007669"/>
    <property type="project" value="TreeGrafter"/>
</dbReference>
<organism evidence="8 9">
    <name type="scientific">[Myrmecia] bisecta</name>
    <dbReference type="NCBI Taxonomy" id="41462"/>
    <lineage>
        <taxon>Eukaryota</taxon>
        <taxon>Viridiplantae</taxon>
        <taxon>Chlorophyta</taxon>
        <taxon>core chlorophytes</taxon>
        <taxon>Trebouxiophyceae</taxon>
        <taxon>Trebouxiales</taxon>
        <taxon>Trebouxiaceae</taxon>
        <taxon>Myrmecia</taxon>
    </lineage>
</organism>
<keyword evidence="9" id="KW-1185">Reference proteome</keyword>
<feature type="compositionally biased region" description="Low complexity" evidence="6">
    <location>
        <begin position="823"/>
        <end position="832"/>
    </location>
</feature>
<name>A0AAW1Q3D5_9CHLO</name>
<dbReference type="SUPFAM" id="SSF47819">
    <property type="entry name" value="HRDC-like"/>
    <property type="match status" value="1"/>
</dbReference>
<evidence type="ECO:0000313" key="9">
    <source>
        <dbReference type="Proteomes" id="UP001489004"/>
    </source>
</evidence>
<dbReference type="GO" id="GO:0071040">
    <property type="term" value="P:nuclear polyadenylation-dependent antisense transcript catabolic process"/>
    <property type="evidence" value="ECO:0007669"/>
    <property type="project" value="TreeGrafter"/>
</dbReference>
<dbReference type="Proteomes" id="UP001489004">
    <property type="component" value="Unassembled WGS sequence"/>
</dbReference>
<feature type="compositionally biased region" description="Basic and acidic residues" evidence="6">
    <location>
        <begin position="956"/>
        <end position="968"/>
    </location>
</feature>
<dbReference type="GO" id="GO:0005730">
    <property type="term" value="C:nucleolus"/>
    <property type="evidence" value="ECO:0007669"/>
    <property type="project" value="TreeGrafter"/>
</dbReference>
<comment type="caution">
    <text evidence="8">The sequence shown here is derived from an EMBL/GenBank/DDBJ whole genome shotgun (WGS) entry which is preliminary data.</text>
</comment>
<feature type="compositionally biased region" description="Basic and acidic residues" evidence="6">
    <location>
        <begin position="139"/>
        <end position="149"/>
    </location>
</feature>
<dbReference type="GO" id="GO:0071035">
    <property type="term" value="P:nuclear polyadenylation-dependent rRNA catabolic process"/>
    <property type="evidence" value="ECO:0007669"/>
    <property type="project" value="TreeGrafter"/>
</dbReference>
<dbReference type="FunFam" id="1.10.150.80:FF:000001">
    <property type="entry name" value="Putative exosome component 10"/>
    <property type="match status" value="1"/>
</dbReference>
<feature type="region of interest" description="Disordered" evidence="6">
    <location>
        <begin position="569"/>
        <end position="640"/>
    </location>
</feature>
<keyword evidence="5" id="KW-0539">Nucleus</keyword>
<feature type="compositionally biased region" description="Basic and acidic residues" evidence="6">
    <location>
        <begin position="877"/>
        <end position="886"/>
    </location>
</feature>
<dbReference type="Pfam" id="PF01612">
    <property type="entry name" value="DNA_pol_A_exo1"/>
    <property type="match status" value="1"/>
</dbReference>
<feature type="compositionally biased region" description="Basic and acidic residues" evidence="6">
    <location>
        <begin position="738"/>
        <end position="749"/>
    </location>
</feature>
<dbReference type="SUPFAM" id="SSF53098">
    <property type="entry name" value="Ribonuclease H-like"/>
    <property type="match status" value="1"/>
</dbReference>
<evidence type="ECO:0000256" key="3">
    <source>
        <dbReference type="ARBA" id="ARBA00022801"/>
    </source>
</evidence>
<keyword evidence="4" id="KW-0269">Exonuclease</keyword>
<feature type="compositionally biased region" description="Acidic residues" evidence="6">
    <location>
        <begin position="849"/>
        <end position="859"/>
    </location>
</feature>
<dbReference type="InterPro" id="IPR010997">
    <property type="entry name" value="HRDC-like_sf"/>
</dbReference>
<dbReference type="GO" id="GO:0071051">
    <property type="term" value="P:poly(A)-dependent snoRNA 3'-end processing"/>
    <property type="evidence" value="ECO:0007669"/>
    <property type="project" value="TreeGrafter"/>
</dbReference>
<dbReference type="GO" id="GO:0003727">
    <property type="term" value="F:single-stranded RNA binding"/>
    <property type="evidence" value="ECO:0007669"/>
    <property type="project" value="TreeGrafter"/>
</dbReference>
<keyword evidence="3" id="KW-0378">Hydrolase</keyword>
<dbReference type="GO" id="GO:0000176">
    <property type="term" value="C:nuclear exosome (RNase complex)"/>
    <property type="evidence" value="ECO:0007669"/>
    <property type="project" value="TreeGrafter"/>
</dbReference>
<dbReference type="GO" id="GO:0000467">
    <property type="term" value="P:exonucleolytic trimming to generate mature 3'-end of 5.8S rRNA from tricistronic rRNA transcript (SSU-rRNA, 5.8S rRNA, LSU-rRNA)"/>
    <property type="evidence" value="ECO:0007669"/>
    <property type="project" value="InterPro"/>
</dbReference>
<dbReference type="InterPro" id="IPR044876">
    <property type="entry name" value="HRDC_dom_sf"/>
</dbReference>
<dbReference type="InterPro" id="IPR049559">
    <property type="entry name" value="Rrp6p-like_exo"/>
</dbReference>
<evidence type="ECO:0000256" key="6">
    <source>
        <dbReference type="SAM" id="MobiDB-lite"/>
    </source>
</evidence>
<reference evidence="8 9" key="1">
    <citation type="journal article" date="2024" name="Nat. Commun.">
        <title>Phylogenomics reveals the evolutionary origins of lichenization in chlorophyte algae.</title>
        <authorList>
            <person name="Puginier C."/>
            <person name="Libourel C."/>
            <person name="Otte J."/>
            <person name="Skaloud P."/>
            <person name="Haon M."/>
            <person name="Grisel S."/>
            <person name="Petersen M."/>
            <person name="Berrin J.G."/>
            <person name="Delaux P.M."/>
            <person name="Dal Grande F."/>
            <person name="Keller J."/>
        </authorList>
    </citation>
    <scope>NUCLEOTIDE SEQUENCE [LARGE SCALE GENOMIC DNA]</scope>
    <source>
        <strain evidence="8 9">SAG 2043</strain>
    </source>
</reference>
<dbReference type="CDD" id="cd06147">
    <property type="entry name" value="Rrp6p_like_exo"/>
    <property type="match status" value="1"/>
</dbReference>
<dbReference type="InterPro" id="IPR012337">
    <property type="entry name" value="RNaseH-like_sf"/>
</dbReference>
<feature type="compositionally biased region" description="Basic residues" evidence="6">
    <location>
        <begin position="938"/>
        <end position="950"/>
    </location>
</feature>
<dbReference type="AlphaFoldDB" id="A0AAW1Q3D5"/>
<proteinExistence type="predicted"/>
<evidence type="ECO:0000256" key="5">
    <source>
        <dbReference type="ARBA" id="ARBA00023242"/>
    </source>
</evidence>
<feature type="domain" description="HRDC" evidence="7">
    <location>
        <begin position="488"/>
        <end position="568"/>
    </location>
</feature>
<dbReference type="GO" id="GO:0071044">
    <property type="term" value="P:histone mRNA catabolic process"/>
    <property type="evidence" value="ECO:0007669"/>
    <property type="project" value="TreeGrafter"/>
</dbReference>
<evidence type="ECO:0000313" key="8">
    <source>
        <dbReference type="EMBL" id="KAK9816813.1"/>
    </source>
</evidence>
<keyword evidence="2" id="KW-0540">Nuclease</keyword>
<dbReference type="GO" id="GO:0000175">
    <property type="term" value="F:3'-5'-RNA exonuclease activity"/>
    <property type="evidence" value="ECO:0007669"/>
    <property type="project" value="InterPro"/>
</dbReference>
<protein>
    <recommendedName>
        <fullName evidence="7">HRDC domain-containing protein</fullName>
    </recommendedName>
</protein>
<feature type="compositionally biased region" description="Gly residues" evidence="6">
    <location>
        <begin position="970"/>
        <end position="981"/>
    </location>
</feature>
<evidence type="ECO:0000256" key="4">
    <source>
        <dbReference type="ARBA" id="ARBA00022839"/>
    </source>
</evidence>
<dbReference type="InterPro" id="IPR045092">
    <property type="entry name" value="Rrp6-like"/>
</dbReference>
<dbReference type="SMART" id="SM00474">
    <property type="entry name" value="35EXOc"/>
    <property type="match status" value="1"/>
</dbReference>
<dbReference type="Gene3D" id="1.10.150.80">
    <property type="entry name" value="HRDC domain"/>
    <property type="match status" value="1"/>
</dbReference>
<feature type="region of interest" description="Disordered" evidence="6">
    <location>
        <begin position="694"/>
        <end position="1021"/>
    </location>
</feature>
<dbReference type="EMBL" id="JALJOR010000005">
    <property type="protein sequence ID" value="KAK9816813.1"/>
    <property type="molecule type" value="Genomic_DNA"/>
</dbReference>
<comment type="subcellular location">
    <subcellularLocation>
        <location evidence="1">Nucleus</location>
    </subcellularLocation>
</comment>
<accession>A0AAW1Q3D5</accession>
<dbReference type="GO" id="GO:0071037">
    <property type="term" value="P:nuclear polyadenylation-dependent snRNA catabolic process"/>
    <property type="evidence" value="ECO:0007669"/>
    <property type="project" value="TreeGrafter"/>
</dbReference>
<feature type="compositionally biased region" description="Low complexity" evidence="6">
    <location>
        <begin position="119"/>
        <end position="135"/>
    </location>
</feature>
<evidence type="ECO:0000259" key="7">
    <source>
        <dbReference type="PROSITE" id="PS50967"/>
    </source>
</evidence>
<evidence type="ECO:0000256" key="2">
    <source>
        <dbReference type="ARBA" id="ARBA00022722"/>
    </source>
</evidence>
<dbReference type="PANTHER" id="PTHR12124">
    <property type="entry name" value="POLYMYOSITIS/SCLERODERMA AUTOANTIGEN-RELATED"/>
    <property type="match status" value="1"/>
</dbReference>
<feature type="compositionally biased region" description="Low complexity" evidence="6">
    <location>
        <begin position="584"/>
        <end position="611"/>
    </location>
</feature>
<dbReference type="GO" id="GO:0071038">
    <property type="term" value="P:TRAMP-dependent tRNA surveillance pathway"/>
    <property type="evidence" value="ECO:0007669"/>
    <property type="project" value="TreeGrafter"/>
</dbReference>
<dbReference type="Pfam" id="PF00570">
    <property type="entry name" value="HRDC"/>
    <property type="match status" value="1"/>
</dbReference>
<dbReference type="GO" id="GO:0071039">
    <property type="term" value="P:nuclear polyadenylation-dependent CUT catabolic process"/>
    <property type="evidence" value="ECO:0007669"/>
    <property type="project" value="TreeGrafter"/>
</dbReference>
<dbReference type="InterPro" id="IPR036397">
    <property type="entry name" value="RNaseH_sf"/>
</dbReference>
<gene>
    <name evidence="8" type="ORF">WJX72_005334</name>
</gene>
<dbReference type="Gene3D" id="3.30.420.10">
    <property type="entry name" value="Ribonuclease H-like superfamily/Ribonuclease H"/>
    <property type="match status" value="1"/>
</dbReference>
<evidence type="ECO:0000256" key="1">
    <source>
        <dbReference type="ARBA" id="ARBA00004123"/>
    </source>
</evidence>
<dbReference type="PROSITE" id="PS50967">
    <property type="entry name" value="HRDC"/>
    <property type="match status" value="1"/>
</dbReference>
<dbReference type="InterPro" id="IPR002562">
    <property type="entry name" value="3'-5'_exonuclease_dom"/>
</dbReference>
<sequence>MAGNLEELVSSIRSGQQLDRLQAAINAAKIVNLPAGADYHYYNSFKSYQQPVSEVLSRVKDLLLQTARGEPDGAEALADLDSAHEWVVSALDDSLERVDVAVDAARTQLKAAATAALQAPQQTGSAGPAPAASAPVRPSSDKKRSRGEFQRFNAGPSSGPRPQDQFEDAVDNSNMPFKPRCIHLGAAAAAAAAPAAAALSAADKRIAAHAQRLGLSTVVAAVEVHPLGAVLSTLCYQPWQLEASTPQPPRGLDKAPLTYVDTPAELQRITERLKQAREIAIDLENHHYRSFQGFSCLMQLSTRSEDFIVDTLALRSELGRHFGPIFADVRVVKVLHGADSDILWLQRDFGIYVANMFDTGQAARVLEFPGLGLAYLLQHFCDIKADKKYQLADWRVRPLSPEMLHYARSDTHYLLYIYDRLKEELLAQADRVPANLCVQLPAEVAPGALGTVLERSRRLCLQLYEKELFTETSYLDLYNRCRETNPLDAEQLAVFAGLFAWRDRIARELDESTGYVMSRNTLLKLATRMPSSPKELQAVVGRSSAVIVDKLEEVTRVIAAAREQAPSAAAQLQQQRQQKKEQQQAHTAAAKLQQQQPRGQQQQEQREQMQPAAGDAAGGPELEGDNAEGTQGDTGAEVHPQRTTGAAIRALADQLRAENDANGEFTGISAERQPPGLSLAVANVAATCSADAMAGSAGAQQAKRKAGKKGDQGDWDEQEFLPLAISESYKMPKKRRRGADQRPQGRDADQPVGVPSGLGTQADSPARRSTGRYHNADYGSDHADQLDHQQGVADADALYSSANEAGEGEGEEGSPASGGSGGAPQQAGSAPSNRHASRSSTAAQRAGLESEDESGDDSGPEERALGPCFPRDSPQPEGRRHARDGMRSPNNPNGERRGNQAQHAGDVELGVPQDEPLPFDYAAARAAAPGLDISGSLNRRRNQQRGRGGRGGRSGGRGDRGRGRDRGRSGGRGAGGGGGCKQAGKQKRVFNPYQMDDAETIKGGKRSSVMPRSGNRSMTFK</sequence>
<dbReference type="InterPro" id="IPR002121">
    <property type="entry name" value="HRDC_dom"/>
</dbReference>
<dbReference type="GO" id="GO:0000166">
    <property type="term" value="F:nucleotide binding"/>
    <property type="evidence" value="ECO:0007669"/>
    <property type="project" value="InterPro"/>
</dbReference>
<dbReference type="SMART" id="SM00341">
    <property type="entry name" value="HRDC"/>
    <property type="match status" value="1"/>
</dbReference>